<proteinExistence type="predicted"/>
<name>N1WJ34_9LEPT</name>
<comment type="caution">
    <text evidence="1">The sequence shown here is derived from an EMBL/GenBank/DDBJ whole genome shotgun (WGS) entry which is preliminary data.</text>
</comment>
<evidence type="ECO:0000313" key="1">
    <source>
        <dbReference type="EMBL" id="EMY77114.1"/>
    </source>
</evidence>
<gene>
    <name evidence="1" type="ORF">LEP1GSC060_2025</name>
</gene>
<reference evidence="1" key="1">
    <citation type="submission" date="2013-03" db="EMBL/GenBank/DDBJ databases">
        <authorList>
            <person name="Harkins D.M."/>
            <person name="Durkin A.S."/>
            <person name="Brinkac L.M."/>
            <person name="Haft D.H."/>
            <person name="Selengut J.D."/>
            <person name="Sanka R."/>
            <person name="DePew J."/>
            <person name="Purushe J."/>
            <person name="Hartskeerl R.A."/>
            <person name="Ahmed A."/>
            <person name="van der Linden H."/>
            <person name="Goris M.G.A."/>
            <person name="Vinetz J.M."/>
            <person name="Sutton G.G."/>
            <person name="Nierman W.C."/>
            <person name="Fouts D.E."/>
        </authorList>
    </citation>
    <scope>NUCLEOTIDE SEQUENCE [LARGE SCALE GENOMIC DNA]</scope>
    <source>
        <strain evidence="1">ICFT</strain>
    </source>
</reference>
<accession>N1WJ34</accession>
<dbReference type="STRING" id="1218598.LEP1GSC060_2025"/>
<keyword evidence="2" id="KW-1185">Reference proteome</keyword>
<evidence type="ECO:0000313" key="2">
    <source>
        <dbReference type="Proteomes" id="UP000012313"/>
    </source>
</evidence>
<dbReference type="EMBL" id="AOHC02000038">
    <property type="protein sequence ID" value="EMY77114.1"/>
    <property type="molecule type" value="Genomic_DNA"/>
</dbReference>
<protein>
    <submittedName>
        <fullName evidence="1">Peptidase, M28A family</fullName>
    </submittedName>
</protein>
<sequence>MITATSFLRNKNYHEITDTIDTLDFNKIAKVVQGPAFFLLEA</sequence>
<organism evidence="1 2">
    <name type="scientific">Leptospira weilii serovar Ranarum str. ICFT</name>
    <dbReference type="NCBI Taxonomy" id="1218598"/>
    <lineage>
        <taxon>Bacteria</taxon>
        <taxon>Pseudomonadati</taxon>
        <taxon>Spirochaetota</taxon>
        <taxon>Spirochaetia</taxon>
        <taxon>Leptospirales</taxon>
        <taxon>Leptospiraceae</taxon>
        <taxon>Leptospira</taxon>
    </lineage>
</organism>
<dbReference type="Proteomes" id="UP000012313">
    <property type="component" value="Unassembled WGS sequence"/>
</dbReference>
<dbReference type="AlphaFoldDB" id="N1WJ34"/>